<keyword evidence="6" id="KW-1185">Reference proteome</keyword>
<evidence type="ECO:0000259" key="4">
    <source>
        <dbReference type="PROSITE" id="PS51186"/>
    </source>
</evidence>
<gene>
    <name evidence="5" type="ORF">MM50RIKEN_04900</name>
</gene>
<dbReference type="PROSITE" id="PS51186">
    <property type="entry name" value="GNAT"/>
    <property type="match status" value="1"/>
</dbReference>
<organism evidence="5 6">
    <name type="scientific">Vescimonas coprocola</name>
    <dbReference type="NCBI Taxonomy" id="2714355"/>
    <lineage>
        <taxon>Bacteria</taxon>
        <taxon>Bacillati</taxon>
        <taxon>Bacillota</taxon>
        <taxon>Clostridia</taxon>
        <taxon>Eubacteriales</taxon>
        <taxon>Oscillospiraceae</taxon>
        <taxon>Vescimonas</taxon>
    </lineage>
</organism>
<dbReference type="KEGG" id="vcop:MM50RIKEN_04900"/>
<keyword evidence="2" id="KW-0012">Acyltransferase</keyword>
<reference evidence="5" key="1">
    <citation type="submission" date="2020-09" db="EMBL/GenBank/DDBJ databases">
        <title>New species isolated from human feces.</title>
        <authorList>
            <person name="Kitahara M."/>
            <person name="Shigeno Y."/>
            <person name="Shime M."/>
            <person name="Matsumoto Y."/>
            <person name="Nakamura S."/>
            <person name="Motooka D."/>
            <person name="Fukuoka S."/>
            <person name="Nishikawa H."/>
            <person name="Benno Y."/>
        </authorList>
    </citation>
    <scope>NUCLEOTIDE SEQUENCE</scope>
    <source>
        <strain evidence="5">MM50</strain>
    </source>
</reference>
<evidence type="ECO:0000313" key="5">
    <source>
        <dbReference type="EMBL" id="BCK80727.1"/>
    </source>
</evidence>
<feature type="domain" description="N-acetyltransferase" evidence="4">
    <location>
        <begin position="17"/>
        <end position="180"/>
    </location>
</feature>
<dbReference type="InterPro" id="IPR016181">
    <property type="entry name" value="Acyl_CoA_acyltransferase"/>
</dbReference>
<dbReference type="GO" id="GO:0008999">
    <property type="term" value="F:protein-N-terminal-alanine acetyltransferase activity"/>
    <property type="evidence" value="ECO:0007669"/>
    <property type="project" value="TreeGrafter"/>
</dbReference>
<evidence type="ECO:0000256" key="2">
    <source>
        <dbReference type="ARBA" id="ARBA00023315"/>
    </source>
</evidence>
<dbReference type="PANTHER" id="PTHR43792:SF8">
    <property type="entry name" value="[RIBOSOMAL PROTEIN US5]-ALANINE N-ACETYLTRANSFERASE"/>
    <property type="match status" value="1"/>
</dbReference>
<dbReference type="SUPFAM" id="SSF55729">
    <property type="entry name" value="Acyl-CoA N-acyltransferases (Nat)"/>
    <property type="match status" value="1"/>
</dbReference>
<dbReference type="InterPro" id="IPR000182">
    <property type="entry name" value="GNAT_dom"/>
</dbReference>
<proteinExistence type="inferred from homology"/>
<dbReference type="Pfam" id="PF13302">
    <property type="entry name" value="Acetyltransf_3"/>
    <property type="match status" value="1"/>
</dbReference>
<sequence>MSGNAFPPRPHLTTPRLTLNALTPADCGDYAALCRDTRRNRWWGYDYREEQPHPPEEWFLQASEEDYAAGRELGLAVRLRGRCIGEVVFTHFDGRGTAELGCRIAAAYAGHGYGTEAFAAALAWGLKGWDLRRVTAKCFRENHPSRHMLAACMDPAGEDETYLYFEKCIQNENDMHMDILSE</sequence>
<comment type="similarity">
    <text evidence="3">Belongs to the acetyltransferase family. RimJ subfamily.</text>
</comment>
<dbReference type="Proteomes" id="UP000681035">
    <property type="component" value="Chromosome"/>
</dbReference>
<evidence type="ECO:0000256" key="1">
    <source>
        <dbReference type="ARBA" id="ARBA00022679"/>
    </source>
</evidence>
<name>A0A810Q3A6_9FIRM</name>
<dbReference type="RefSeq" id="WP_213541594.1">
    <property type="nucleotide sequence ID" value="NZ_AP023418.1"/>
</dbReference>
<dbReference type="AlphaFoldDB" id="A0A810Q3A6"/>
<keyword evidence="1" id="KW-0808">Transferase</keyword>
<accession>A0A810Q3A6</accession>
<evidence type="ECO:0000256" key="3">
    <source>
        <dbReference type="ARBA" id="ARBA00038502"/>
    </source>
</evidence>
<dbReference type="Gene3D" id="3.40.630.30">
    <property type="match status" value="1"/>
</dbReference>
<dbReference type="EMBL" id="AP023418">
    <property type="protein sequence ID" value="BCK80727.1"/>
    <property type="molecule type" value="Genomic_DNA"/>
</dbReference>
<dbReference type="InterPro" id="IPR051531">
    <property type="entry name" value="N-acetyltransferase"/>
</dbReference>
<dbReference type="GO" id="GO:0005737">
    <property type="term" value="C:cytoplasm"/>
    <property type="evidence" value="ECO:0007669"/>
    <property type="project" value="TreeGrafter"/>
</dbReference>
<evidence type="ECO:0000313" key="6">
    <source>
        <dbReference type="Proteomes" id="UP000681035"/>
    </source>
</evidence>
<protein>
    <recommendedName>
        <fullName evidence="4">N-acetyltransferase domain-containing protein</fullName>
    </recommendedName>
</protein>
<dbReference type="PANTHER" id="PTHR43792">
    <property type="entry name" value="GNAT FAMILY, PUTATIVE (AFU_ORTHOLOGUE AFUA_3G00765)-RELATED-RELATED"/>
    <property type="match status" value="1"/>
</dbReference>